<dbReference type="AlphaFoldDB" id="A0A918XBZ8"/>
<evidence type="ECO:0000256" key="1">
    <source>
        <dbReference type="SAM" id="MobiDB-lite"/>
    </source>
</evidence>
<dbReference type="EMBL" id="BMXL01000008">
    <property type="protein sequence ID" value="GHD24603.1"/>
    <property type="molecule type" value="Genomic_DNA"/>
</dbReference>
<name>A0A918XBZ8_9ACTN</name>
<feature type="region of interest" description="Disordered" evidence="1">
    <location>
        <begin position="1"/>
        <end position="26"/>
    </location>
</feature>
<comment type="caution">
    <text evidence="2">The sequence shown here is derived from an EMBL/GenBank/DDBJ whole genome shotgun (WGS) entry which is preliminary data.</text>
</comment>
<evidence type="ECO:0000313" key="2">
    <source>
        <dbReference type="EMBL" id="GHD24603.1"/>
    </source>
</evidence>
<accession>A0A918XBZ8</accession>
<proteinExistence type="predicted"/>
<organism evidence="2 3">
    <name type="scientific">Nocardiopsis kunsanensis</name>
    <dbReference type="NCBI Taxonomy" id="141693"/>
    <lineage>
        <taxon>Bacteria</taxon>
        <taxon>Bacillati</taxon>
        <taxon>Actinomycetota</taxon>
        <taxon>Actinomycetes</taxon>
        <taxon>Streptosporangiales</taxon>
        <taxon>Nocardiopsidaceae</taxon>
        <taxon>Nocardiopsis</taxon>
    </lineage>
</organism>
<protein>
    <submittedName>
        <fullName evidence="2">Uncharacterized protein</fullName>
    </submittedName>
</protein>
<gene>
    <name evidence="2" type="ORF">GCM10007147_20850</name>
</gene>
<reference evidence="2 3" key="1">
    <citation type="journal article" date="2014" name="Int. J. Syst. Evol. Microbiol.">
        <title>Complete genome sequence of Corynebacterium casei LMG S-19264T (=DSM 44701T), isolated from a smear-ripened cheese.</title>
        <authorList>
            <consortium name="US DOE Joint Genome Institute (JGI-PGF)"/>
            <person name="Walter F."/>
            <person name="Albersmeier A."/>
            <person name="Kalinowski J."/>
            <person name="Ruckert C."/>
        </authorList>
    </citation>
    <scope>NUCLEOTIDE SEQUENCE [LARGE SCALE GENOMIC DNA]</scope>
    <source>
        <strain evidence="2 3">KCTC 19473</strain>
    </source>
</reference>
<evidence type="ECO:0000313" key="3">
    <source>
        <dbReference type="Proteomes" id="UP000654947"/>
    </source>
</evidence>
<sequence>MVATRSHDRHRVPASSRSPRAADTTRRCRFAEAEKCPVGHCLPLGTNGYTTSWGTNAHGELAACPPGRR</sequence>
<dbReference type="RefSeq" id="WP_017577142.1">
    <property type="nucleotide sequence ID" value="NZ_BMXL01000008.1"/>
</dbReference>
<keyword evidence="3" id="KW-1185">Reference proteome</keyword>
<dbReference type="Proteomes" id="UP000654947">
    <property type="component" value="Unassembled WGS sequence"/>
</dbReference>